<dbReference type="InterPro" id="IPR006660">
    <property type="entry name" value="Arsenate_reductase-like"/>
</dbReference>
<dbReference type="PANTHER" id="PTHR30041:SF8">
    <property type="entry name" value="PROTEIN YFFB"/>
    <property type="match status" value="1"/>
</dbReference>
<dbReference type="NCBIfam" id="TIGR01617">
    <property type="entry name" value="arsC_related"/>
    <property type="match status" value="1"/>
</dbReference>
<keyword evidence="3" id="KW-1185">Reference proteome</keyword>
<dbReference type="PROSITE" id="PS51353">
    <property type="entry name" value="ARSC"/>
    <property type="match status" value="1"/>
</dbReference>
<dbReference type="PANTHER" id="PTHR30041">
    <property type="entry name" value="ARSENATE REDUCTASE"/>
    <property type="match status" value="1"/>
</dbReference>
<evidence type="ECO:0000313" key="2">
    <source>
        <dbReference type="EMBL" id="EHL79553.1"/>
    </source>
</evidence>
<reference evidence="2 3" key="1">
    <citation type="submission" date="2011-09" db="EMBL/GenBank/DDBJ databases">
        <title>The Genome Sequence of Bacillus smithii 7_3_47FAA.</title>
        <authorList>
            <consortium name="The Broad Institute Genome Sequencing Platform"/>
            <person name="Earl A."/>
            <person name="Ward D."/>
            <person name="Feldgarden M."/>
            <person name="Gevers D."/>
            <person name="Daigneault M."/>
            <person name="Strauss J."/>
            <person name="Allen-Vercoe E."/>
            <person name="Young S.K."/>
            <person name="Zeng Q."/>
            <person name="Gargeya S."/>
            <person name="Fitzgerald M."/>
            <person name="Haas B."/>
            <person name="Abouelleil A."/>
            <person name="Alvarado L."/>
            <person name="Arachchi H.M."/>
            <person name="Berlin A."/>
            <person name="Brown A."/>
            <person name="Chapman S.B."/>
            <person name="Chen Z."/>
            <person name="Dunbar C."/>
            <person name="Freedman E."/>
            <person name="Gearin G."/>
            <person name="Goldberg J."/>
            <person name="Griggs A."/>
            <person name="Gujja S."/>
            <person name="Heiman D."/>
            <person name="Howarth C."/>
            <person name="Larson L."/>
            <person name="Lui A."/>
            <person name="MacDonald P.J.P."/>
            <person name="Montmayeur A."/>
            <person name="Murphy C."/>
            <person name="Neiman D."/>
            <person name="Pearson M."/>
            <person name="Priest M."/>
            <person name="Roberts A."/>
            <person name="Saif S."/>
            <person name="Shea T."/>
            <person name="Shenoy N."/>
            <person name="Sisk P."/>
            <person name="Stolte C."/>
            <person name="Sykes S."/>
            <person name="Wortman J."/>
            <person name="Nusbaum C."/>
            <person name="Birren B."/>
        </authorList>
    </citation>
    <scope>NUCLEOTIDE SEQUENCE [LARGE SCALE GENOMIC DNA]</scope>
    <source>
        <strain evidence="2 3">7_3_47FAA</strain>
    </source>
</reference>
<dbReference type="PATRIC" id="fig|665952.3.peg.223"/>
<dbReference type="InterPro" id="IPR036249">
    <property type="entry name" value="Thioredoxin-like_sf"/>
</dbReference>
<gene>
    <name evidence="2" type="ORF">HMPREF1015_01105</name>
</gene>
<dbReference type="Gene3D" id="3.40.30.10">
    <property type="entry name" value="Glutaredoxin"/>
    <property type="match status" value="1"/>
</dbReference>
<dbReference type="EMBL" id="ACWF01000007">
    <property type="protein sequence ID" value="EHL79553.1"/>
    <property type="molecule type" value="Genomic_DNA"/>
</dbReference>
<dbReference type="AlphaFoldDB" id="G9QH46"/>
<dbReference type="Proteomes" id="UP000011747">
    <property type="component" value="Unassembled WGS sequence"/>
</dbReference>
<dbReference type="HOGENOM" id="CLU_116644_2_0_9"/>
<comment type="caution">
    <text evidence="2">The sequence shown here is derived from an EMBL/GenBank/DDBJ whole genome shotgun (WGS) entry which is preliminary data.</text>
</comment>
<dbReference type="InterPro" id="IPR006504">
    <property type="entry name" value="Tscrpt_reg_Spx/MgsR"/>
</dbReference>
<accession>G9QH46</accession>
<evidence type="ECO:0000313" key="3">
    <source>
        <dbReference type="Proteomes" id="UP000011747"/>
    </source>
</evidence>
<name>G9QH46_9BACI</name>
<protein>
    <submittedName>
        <fullName evidence="2">Spx/MgsR family transcriptional regulator</fullName>
    </submittedName>
</protein>
<organism evidence="2 3">
    <name type="scientific">Bacillus smithii 7_3_47FAA</name>
    <dbReference type="NCBI Taxonomy" id="665952"/>
    <lineage>
        <taxon>Bacteria</taxon>
        <taxon>Bacillati</taxon>
        <taxon>Bacillota</taxon>
        <taxon>Bacilli</taxon>
        <taxon>Bacillales</taxon>
        <taxon>Bacillaceae</taxon>
        <taxon>Bacillus</taxon>
    </lineage>
</organism>
<sequence length="167" mass="19656">MDEADNDVGLFVFSRDYFKIKRNFTVFVELKKGKLAKAAESFIKGDHMNVTFYWYPKCATCRKAKKWLEDHQIDFQEIHIVDNPPSKEELETLWRKSGLELKKFFNTSGRKYRELGVKDRLKTASEDELLELLASDGMLIKRPIVTDGTRVTVGFHEDEFEKIWLNR</sequence>
<dbReference type="SUPFAM" id="SSF52833">
    <property type="entry name" value="Thioredoxin-like"/>
    <property type="match status" value="1"/>
</dbReference>
<comment type="similarity">
    <text evidence="1">Belongs to the ArsC family.</text>
</comment>
<dbReference type="CDD" id="cd03036">
    <property type="entry name" value="ArsC_like"/>
    <property type="match status" value="1"/>
</dbReference>
<evidence type="ECO:0000256" key="1">
    <source>
        <dbReference type="PROSITE-ProRule" id="PRU01282"/>
    </source>
</evidence>
<dbReference type="PROSITE" id="PS51354">
    <property type="entry name" value="GLUTAREDOXIN_2"/>
    <property type="match status" value="1"/>
</dbReference>
<dbReference type="Pfam" id="PF03960">
    <property type="entry name" value="ArsC"/>
    <property type="match status" value="1"/>
</dbReference>
<proteinExistence type="inferred from homology"/>